<dbReference type="GO" id="GO:0050709">
    <property type="term" value="P:negative regulation of protein secretion"/>
    <property type="evidence" value="ECO:0007669"/>
    <property type="project" value="InterPro"/>
</dbReference>
<dbReference type="GO" id="GO:0009986">
    <property type="term" value="C:cell surface"/>
    <property type="evidence" value="ECO:0007669"/>
    <property type="project" value="InterPro"/>
</dbReference>
<dbReference type="AlphaFoldDB" id="A0A0G4QD91"/>
<feature type="compositionally biased region" description="Polar residues" evidence="1">
    <location>
        <begin position="1"/>
        <end position="10"/>
    </location>
</feature>
<dbReference type="GO" id="GO:0019867">
    <property type="term" value="C:outer membrane"/>
    <property type="evidence" value="ECO:0007669"/>
    <property type="project" value="InterPro"/>
</dbReference>
<evidence type="ECO:0000313" key="4">
    <source>
        <dbReference type="Proteomes" id="UP000183920"/>
    </source>
</evidence>
<dbReference type="InterPro" id="IPR003520">
    <property type="entry name" value="Invas_InvE"/>
</dbReference>
<dbReference type="InterPro" id="IPR010812">
    <property type="entry name" value="HrpJ-like"/>
</dbReference>
<dbReference type="Gene3D" id="1.20.1280.80">
    <property type="match status" value="1"/>
</dbReference>
<sequence length="362" mass="42246">MIAPINSSIPIRQETKENNVSRKNQQETEYKQPKISEKQNYQNQLADIADDMSMVVTQFSQRYGKWLDKKANRGKSTLYITEDGADKKLNKVLLMFKKSGQSLQELLAYLRQMFPDESDLVMVLRELLRKKKLGAQLDAGIENEIARLLEGENAKNIKAGINIALKAKTFAKLLALNPTVLRDLYRSYINLDIEPIFFFQMWMEEYDIKQCTIILTFLSQSLLCDMQSLMPSCAQSSEFGQLLERVNKLRALYSFIELSMSFFKNIELKNTISEKQLYQLILYGMTYPGDMNKYLISLLSGEWDKLLITMKMKLLQGIRNMFNKFPESLFLSDEFRVECQMIIQNIIDKYINIEKYHLRKSI</sequence>
<dbReference type="Proteomes" id="UP000183920">
    <property type="component" value="Unassembled WGS sequence"/>
</dbReference>
<name>A0A0G4QD91_9GAMM</name>
<evidence type="ECO:0000256" key="1">
    <source>
        <dbReference type="SAM" id="MobiDB-lite"/>
    </source>
</evidence>
<dbReference type="RefSeq" id="WP_072064447.1">
    <property type="nucleotide sequence ID" value="NZ_CVRY01000005.1"/>
</dbReference>
<organism evidence="3 4">
    <name type="scientific">Proteus penneri</name>
    <dbReference type="NCBI Taxonomy" id="102862"/>
    <lineage>
        <taxon>Bacteria</taxon>
        <taxon>Pseudomonadati</taxon>
        <taxon>Pseudomonadota</taxon>
        <taxon>Gammaproteobacteria</taxon>
        <taxon>Enterobacterales</taxon>
        <taxon>Morganellaceae</taxon>
        <taxon>Proteus</taxon>
    </lineage>
</organism>
<dbReference type="InterPro" id="IPR038347">
    <property type="entry name" value="TyeA_sf"/>
</dbReference>
<evidence type="ECO:0000313" key="3">
    <source>
        <dbReference type="EMBL" id="CRL63863.1"/>
    </source>
</evidence>
<reference evidence="4" key="1">
    <citation type="submission" date="2015-06" db="EMBL/GenBank/DDBJ databases">
        <authorList>
            <person name="Urmite Genomes"/>
        </authorList>
    </citation>
    <scope>NUCLEOTIDE SEQUENCE [LARGE SCALE GENOMIC DNA]</scope>
    <source>
        <strain evidence="4">CSUR P1867</strain>
    </source>
</reference>
<dbReference type="Gene3D" id="1.10.150.630">
    <property type="match status" value="1"/>
</dbReference>
<proteinExistence type="predicted"/>
<feature type="region of interest" description="Disordered" evidence="1">
    <location>
        <begin position="1"/>
        <end position="37"/>
    </location>
</feature>
<feature type="domain" description="Hypersensitivity response secretion-like HrpJ" evidence="2">
    <location>
        <begin position="50"/>
        <end position="206"/>
    </location>
</feature>
<dbReference type="Pfam" id="PF07201">
    <property type="entry name" value="HrpJ"/>
    <property type="match status" value="1"/>
</dbReference>
<protein>
    <submittedName>
        <fullName evidence="3">HrpJ-like domain protein</fullName>
    </submittedName>
</protein>
<gene>
    <name evidence="3" type="ORF">BN1804_02703</name>
</gene>
<dbReference type="InterPro" id="IPR013401">
    <property type="entry name" value="T3SS_LcrE"/>
</dbReference>
<accession>A0A0G4QD91</accession>
<dbReference type="NCBIfam" id="TIGR02568">
    <property type="entry name" value="LcrE"/>
    <property type="match status" value="1"/>
</dbReference>
<evidence type="ECO:0000259" key="2">
    <source>
        <dbReference type="Pfam" id="PF07201"/>
    </source>
</evidence>
<dbReference type="SUPFAM" id="SSF140591">
    <property type="entry name" value="Type III secretion system domain"/>
    <property type="match status" value="1"/>
</dbReference>
<dbReference type="EMBL" id="CVRY01000005">
    <property type="protein sequence ID" value="CRL63863.1"/>
    <property type="molecule type" value="Genomic_DNA"/>
</dbReference>
<feature type="compositionally biased region" description="Basic and acidic residues" evidence="1">
    <location>
        <begin position="13"/>
        <end position="37"/>
    </location>
</feature>
<dbReference type="GO" id="GO:0030254">
    <property type="term" value="P:protein secretion by the type III secretion system"/>
    <property type="evidence" value="ECO:0007669"/>
    <property type="project" value="InterPro"/>
</dbReference>
<dbReference type="PRINTS" id="PR01344">
    <property type="entry name" value="INVEPROTEIN"/>
</dbReference>